<keyword evidence="3 5" id="KW-0238">DNA-binding</keyword>
<dbReference type="EMBL" id="FQVL01000003">
    <property type="protein sequence ID" value="SHE76948.1"/>
    <property type="molecule type" value="Genomic_DNA"/>
</dbReference>
<dbReference type="GO" id="GO:0045892">
    <property type="term" value="P:negative regulation of DNA-templated transcription"/>
    <property type="evidence" value="ECO:0007669"/>
    <property type="project" value="InterPro"/>
</dbReference>
<organism evidence="7 8">
    <name type="scientific">Seinonella peptonophila</name>
    <dbReference type="NCBI Taxonomy" id="112248"/>
    <lineage>
        <taxon>Bacteria</taxon>
        <taxon>Bacillati</taxon>
        <taxon>Bacillota</taxon>
        <taxon>Bacilli</taxon>
        <taxon>Bacillales</taxon>
        <taxon>Thermoactinomycetaceae</taxon>
        <taxon>Seinonella</taxon>
    </lineage>
</organism>
<dbReference type="PRINTS" id="PR00400">
    <property type="entry name" value="TETREPRESSOR"/>
</dbReference>
<evidence type="ECO:0000256" key="5">
    <source>
        <dbReference type="PROSITE-ProRule" id="PRU00335"/>
    </source>
</evidence>
<dbReference type="InterPro" id="IPR003012">
    <property type="entry name" value="Tet_transcr_reg_TetR"/>
</dbReference>
<dbReference type="RefSeq" id="WP_073154165.1">
    <property type="nucleotide sequence ID" value="NZ_FQVL01000003.1"/>
</dbReference>
<feature type="DNA-binding region" description="H-T-H motif" evidence="5">
    <location>
        <begin position="34"/>
        <end position="53"/>
    </location>
</feature>
<dbReference type="Pfam" id="PF00440">
    <property type="entry name" value="TetR_N"/>
    <property type="match status" value="1"/>
</dbReference>
<accession>A0A1M4W6R5</accession>
<keyword evidence="4" id="KW-0804">Transcription</keyword>
<dbReference type="InterPro" id="IPR001647">
    <property type="entry name" value="HTH_TetR"/>
</dbReference>
<dbReference type="STRING" id="112248.SAMN05444392_10366"/>
<reference evidence="7 8" key="1">
    <citation type="submission" date="2016-11" db="EMBL/GenBank/DDBJ databases">
        <authorList>
            <person name="Jaros S."/>
            <person name="Januszkiewicz K."/>
            <person name="Wedrychowicz H."/>
        </authorList>
    </citation>
    <scope>NUCLEOTIDE SEQUENCE [LARGE SCALE GENOMIC DNA]</scope>
    <source>
        <strain evidence="7 8">DSM 44666</strain>
    </source>
</reference>
<evidence type="ECO:0000313" key="8">
    <source>
        <dbReference type="Proteomes" id="UP000184476"/>
    </source>
</evidence>
<name>A0A1M4W6R5_9BACL</name>
<dbReference type="InterPro" id="IPR050109">
    <property type="entry name" value="HTH-type_TetR-like_transc_reg"/>
</dbReference>
<dbReference type="PROSITE" id="PS50977">
    <property type="entry name" value="HTH_TETR_2"/>
    <property type="match status" value="1"/>
</dbReference>
<dbReference type="AlphaFoldDB" id="A0A1M4W6R5"/>
<evidence type="ECO:0000256" key="1">
    <source>
        <dbReference type="ARBA" id="ARBA00022491"/>
    </source>
</evidence>
<keyword evidence="2" id="KW-0805">Transcription regulation</keyword>
<dbReference type="PANTHER" id="PTHR30055">
    <property type="entry name" value="HTH-TYPE TRANSCRIPTIONAL REGULATOR RUTR"/>
    <property type="match status" value="1"/>
</dbReference>
<dbReference type="Gene3D" id="1.10.357.10">
    <property type="entry name" value="Tetracycline Repressor, domain 2"/>
    <property type="match status" value="1"/>
</dbReference>
<dbReference type="InterPro" id="IPR009057">
    <property type="entry name" value="Homeodomain-like_sf"/>
</dbReference>
<dbReference type="GO" id="GO:0003700">
    <property type="term" value="F:DNA-binding transcription factor activity"/>
    <property type="evidence" value="ECO:0007669"/>
    <property type="project" value="TreeGrafter"/>
</dbReference>
<gene>
    <name evidence="7" type="ORF">SAMN05444392_10366</name>
</gene>
<protein>
    <submittedName>
        <fullName evidence="7">Transcriptional regulator, TetR family</fullName>
    </submittedName>
</protein>
<feature type="domain" description="HTH tetR-type" evidence="6">
    <location>
        <begin position="11"/>
        <end position="71"/>
    </location>
</feature>
<keyword evidence="1" id="KW-0678">Repressor</keyword>
<dbReference type="GO" id="GO:0046677">
    <property type="term" value="P:response to antibiotic"/>
    <property type="evidence" value="ECO:0007669"/>
    <property type="project" value="InterPro"/>
</dbReference>
<dbReference type="InterPro" id="IPR004111">
    <property type="entry name" value="Repressor_TetR_C"/>
</dbReference>
<dbReference type="Proteomes" id="UP000184476">
    <property type="component" value="Unassembled WGS sequence"/>
</dbReference>
<evidence type="ECO:0000256" key="3">
    <source>
        <dbReference type="ARBA" id="ARBA00023125"/>
    </source>
</evidence>
<dbReference type="SUPFAM" id="SSF46689">
    <property type="entry name" value="Homeodomain-like"/>
    <property type="match status" value="1"/>
</dbReference>
<evidence type="ECO:0000259" key="6">
    <source>
        <dbReference type="PROSITE" id="PS50977"/>
    </source>
</evidence>
<proteinExistence type="predicted"/>
<dbReference type="SUPFAM" id="SSF48498">
    <property type="entry name" value="Tetracyclin repressor-like, C-terminal domain"/>
    <property type="match status" value="1"/>
</dbReference>
<evidence type="ECO:0000313" key="7">
    <source>
        <dbReference type="EMBL" id="SHE76948.1"/>
    </source>
</evidence>
<dbReference type="Pfam" id="PF02909">
    <property type="entry name" value="TetR_C_1"/>
    <property type="match status" value="1"/>
</dbReference>
<evidence type="ECO:0000256" key="4">
    <source>
        <dbReference type="ARBA" id="ARBA00023163"/>
    </source>
</evidence>
<sequence>MRKKQQTPQETLSREQIVQAAIYLLDQAGYQGFTMRRLSGHLGVGTTTLYWYISSKDEVLEHAADEILGEITYSGEAQDWLDKIVSLCLEYHQVILRHPWIVQLFGSFSPIGPHSLCYLDQLYCALQEGGFHEQKAVEYLQIIFHYVIGSSIMEVATKKQKKHQGILGAKAVQAYLQTTEELNSFPYLFQYLLGKKDQESSFVNHLKHLLDSMNSDNR</sequence>
<dbReference type="GO" id="GO:0000976">
    <property type="term" value="F:transcription cis-regulatory region binding"/>
    <property type="evidence" value="ECO:0007669"/>
    <property type="project" value="TreeGrafter"/>
</dbReference>
<dbReference type="InterPro" id="IPR036271">
    <property type="entry name" value="Tet_transcr_reg_TetR-rel_C_sf"/>
</dbReference>
<keyword evidence="8" id="KW-1185">Reference proteome</keyword>
<evidence type="ECO:0000256" key="2">
    <source>
        <dbReference type="ARBA" id="ARBA00023015"/>
    </source>
</evidence>
<dbReference type="PANTHER" id="PTHR30055:SF151">
    <property type="entry name" value="TRANSCRIPTIONAL REGULATORY PROTEIN"/>
    <property type="match status" value="1"/>
</dbReference>
<dbReference type="PRINTS" id="PR00455">
    <property type="entry name" value="HTHTETR"/>
</dbReference>